<dbReference type="InParanoid" id="D7U623"/>
<evidence type="ECO:0000313" key="1">
    <source>
        <dbReference type="EMBL" id="CBI38192.3"/>
    </source>
</evidence>
<proteinExistence type="predicted"/>
<sequence length="61" mass="6608">MDNYNCHEGLSYQVQLFCGANLLLRLEGASLLVVGSMTEVTCPTCGSLELLLFLDLANSLI</sequence>
<dbReference type="Proteomes" id="UP000009183">
    <property type="component" value="Chromosome 15"/>
</dbReference>
<name>D7U623_VITVI</name>
<gene>
    <name evidence="1" type="ordered locus">VIT_15s0107g00010</name>
</gene>
<accession>D7U623</accession>
<dbReference type="AlphaFoldDB" id="D7U623"/>
<dbReference type="EMBL" id="FN596514">
    <property type="protein sequence ID" value="CBI38192.3"/>
    <property type="molecule type" value="Genomic_DNA"/>
</dbReference>
<dbReference type="HOGENOM" id="CLU_2927301_0_0_1"/>
<keyword evidence="2" id="KW-1185">Reference proteome</keyword>
<dbReference type="PaxDb" id="29760-VIT_15s0107g00010.t01"/>
<evidence type="ECO:0000313" key="2">
    <source>
        <dbReference type="Proteomes" id="UP000009183"/>
    </source>
</evidence>
<protein>
    <submittedName>
        <fullName evidence="1">Uncharacterized protein</fullName>
    </submittedName>
</protein>
<reference evidence="2" key="1">
    <citation type="journal article" date="2007" name="Nature">
        <title>The grapevine genome sequence suggests ancestral hexaploidization in major angiosperm phyla.</title>
        <authorList>
            <consortium name="The French-Italian Public Consortium for Grapevine Genome Characterization."/>
            <person name="Jaillon O."/>
            <person name="Aury J.-M."/>
            <person name="Noel B."/>
            <person name="Policriti A."/>
            <person name="Clepet C."/>
            <person name="Casagrande A."/>
            <person name="Choisne N."/>
            <person name="Aubourg S."/>
            <person name="Vitulo N."/>
            <person name="Jubin C."/>
            <person name="Vezzi A."/>
            <person name="Legeai F."/>
            <person name="Hugueney P."/>
            <person name="Dasilva C."/>
            <person name="Horner D."/>
            <person name="Mica E."/>
            <person name="Jublot D."/>
            <person name="Poulain J."/>
            <person name="Bruyere C."/>
            <person name="Billault A."/>
            <person name="Segurens B."/>
            <person name="Gouyvenoux M."/>
            <person name="Ugarte E."/>
            <person name="Cattonaro F."/>
            <person name="Anthouard V."/>
            <person name="Vico V."/>
            <person name="Del Fabbro C."/>
            <person name="Alaux M."/>
            <person name="Di Gaspero G."/>
            <person name="Dumas V."/>
            <person name="Felice N."/>
            <person name="Paillard S."/>
            <person name="Juman I."/>
            <person name="Moroldo M."/>
            <person name="Scalabrin S."/>
            <person name="Canaguier A."/>
            <person name="Le Clainche I."/>
            <person name="Malacrida G."/>
            <person name="Durand E."/>
            <person name="Pesole G."/>
            <person name="Laucou V."/>
            <person name="Chatelet P."/>
            <person name="Merdinoglu D."/>
            <person name="Delledonne M."/>
            <person name="Pezzotti M."/>
            <person name="Lecharny A."/>
            <person name="Scarpelli C."/>
            <person name="Artiguenave F."/>
            <person name="Pe M.E."/>
            <person name="Valle G."/>
            <person name="Morgante M."/>
            <person name="Caboche M."/>
            <person name="Adam-Blondon A.-F."/>
            <person name="Weissenbach J."/>
            <person name="Quetier F."/>
            <person name="Wincker P."/>
        </authorList>
    </citation>
    <scope>NUCLEOTIDE SEQUENCE [LARGE SCALE GENOMIC DNA]</scope>
    <source>
        <strain evidence="2">cv. Pinot noir / PN40024</strain>
    </source>
</reference>
<organism evidence="1 2">
    <name type="scientific">Vitis vinifera</name>
    <name type="common">Grape</name>
    <dbReference type="NCBI Taxonomy" id="29760"/>
    <lineage>
        <taxon>Eukaryota</taxon>
        <taxon>Viridiplantae</taxon>
        <taxon>Streptophyta</taxon>
        <taxon>Embryophyta</taxon>
        <taxon>Tracheophyta</taxon>
        <taxon>Spermatophyta</taxon>
        <taxon>Magnoliopsida</taxon>
        <taxon>eudicotyledons</taxon>
        <taxon>Gunneridae</taxon>
        <taxon>Pentapetalae</taxon>
        <taxon>rosids</taxon>
        <taxon>Vitales</taxon>
        <taxon>Vitaceae</taxon>
        <taxon>Viteae</taxon>
        <taxon>Vitis</taxon>
    </lineage>
</organism>